<evidence type="ECO:0000313" key="4">
    <source>
        <dbReference type="WBParaSite" id="nRc.2.0.1.t07072-RA"/>
    </source>
</evidence>
<dbReference type="Pfam" id="PF01612">
    <property type="entry name" value="DNA_pol_A_exo1"/>
    <property type="match status" value="1"/>
</dbReference>
<evidence type="ECO:0000259" key="2">
    <source>
        <dbReference type="SMART" id="SM00474"/>
    </source>
</evidence>
<reference evidence="4" key="1">
    <citation type="submission" date="2022-11" db="UniProtKB">
        <authorList>
            <consortium name="WormBaseParasite"/>
        </authorList>
    </citation>
    <scope>IDENTIFICATION</scope>
</reference>
<sequence length="718" mass="80381">MSESPSSLLSKEEAKNMALLFFMDHLMTKNGRRTIHDLSCQFGARGFSPEMREAVGQTQEGLTEFLAQYPSLFVLEGDTVTMTGYGDLAMGGAKASPLLQNVSRDRNYEQEAVHFFEEKLRHFGPELQIKSLLGHRSQSAPEIRLVSGRHVKDFTEFLISHPENFAVENDRVRLRHMPEPQNRCSSPDESSDQDDEHGPPSPPDGKNGGAISVDEFGQPLTGAARIKQKALEFLKNAVENGYSPNSSLAGSEMDPSNKKVSIESKEILKFLKMCSKKVLSLIGSETNPNKTPIAPPGPVPIDVLYRKFCDRFLHKDRQQVATNPKELLQFLKLNRHIFFIRSNKVSIVRNKTSNNISSSTSESGDNDLNSPNSVNNLIGNNNGSKLYGNLGQSGVCRPVLLKSLLAAQNALVDVADYCQQSEQQQQRQTSTNVYCSLPFPAVAVDFKCVSLGERRFLSLIVVGLGDGSKIFVFDVAHSASVLIESGLKEMLEDEHVVKVIHDCNRIASLLYDQYKLILRNVFDTQIANAVLQHQRTGKPLHDIKPINFLTLQRLYHPQSLMYSDHSMTSTTPREDGIWSKRPLNDDLINLCAEEVRFLMPFIYRSMNNLFKSDMRSLFERLCEEVVCSLSTFSIGNTEADRNNFKPYGSDLNALSQPKRHHAYQTQSKSFNGNDLNNNNNRNLARNQTFNNGRSSNSCCSCKCHLFSSTDPKSPTLLN</sequence>
<dbReference type="WBParaSite" id="nRc.2.0.1.t07072-RA">
    <property type="protein sequence ID" value="nRc.2.0.1.t07072-RA"/>
    <property type="gene ID" value="nRc.2.0.1.g07072"/>
</dbReference>
<keyword evidence="3" id="KW-1185">Reference proteome</keyword>
<dbReference type="GO" id="GO:0034587">
    <property type="term" value="P:piRNA processing"/>
    <property type="evidence" value="ECO:0007669"/>
    <property type="project" value="TreeGrafter"/>
</dbReference>
<dbReference type="SMART" id="SM00474">
    <property type="entry name" value="35EXOc"/>
    <property type="match status" value="1"/>
</dbReference>
<dbReference type="InterPro" id="IPR056589">
    <property type="entry name" value="WH_Egal-1"/>
</dbReference>
<dbReference type="GO" id="GO:0003676">
    <property type="term" value="F:nucleic acid binding"/>
    <property type="evidence" value="ECO:0007669"/>
    <property type="project" value="InterPro"/>
</dbReference>
<dbReference type="InterPro" id="IPR002562">
    <property type="entry name" value="3'-5'_exonuclease_dom"/>
</dbReference>
<feature type="region of interest" description="Disordered" evidence="1">
    <location>
        <begin position="667"/>
        <end position="687"/>
    </location>
</feature>
<dbReference type="PANTHER" id="PTHR46628:SF1">
    <property type="entry name" value="PIRNA BIOGENESIS PROTEIN EXD1"/>
    <property type="match status" value="1"/>
</dbReference>
<evidence type="ECO:0000256" key="1">
    <source>
        <dbReference type="SAM" id="MobiDB-lite"/>
    </source>
</evidence>
<name>A0A915I0Q2_ROMCU</name>
<dbReference type="GO" id="GO:1990923">
    <property type="term" value="C:PET complex"/>
    <property type="evidence" value="ECO:0007669"/>
    <property type="project" value="TreeGrafter"/>
</dbReference>
<feature type="region of interest" description="Disordered" evidence="1">
    <location>
        <begin position="178"/>
        <end position="215"/>
    </location>
</feature>
<dbReference type="OMA" id="GNPNKDQ"/>
<dbReference type="InterPro" id="IPR052144">
    <property type="entry name" value="piRNA_biogenesis_EXD1"/>
</dbReference>
<proteinExistence type="predicted"/>
<feature type="region of interest" description="Disordered" evidence="1">
    <location>
        <begin position="354"/>
        <end position="375"/>
    </location>
</feature>
<dbReference type="PANTHER" id="PTHR46628">
    <property type="entry name" value="PIRNA BIOGENESIS PROTEIN EXD1"/>
    <property type="match status" value="1"/>
</dbReference>
<accession>A0A915I0Q2</accession>
<dbReference type="InterPro" id="IPR012337">
    <property type="entry name" value="RNaseH-like_sf"/>
</dbReference>
<organism evidence="3 4">
    <name type="scientific">Romanomermis culicivorax</name>
    <name type="common">Nematode worm</name>
    <dbReference type="NCBI Taxonomy" id="13658"/>
    <lineage>
        <taxon>Eukaryota</taxon>
        <taxon>Metazoa</taxon>
        <taxon>Ecdysozoa</taxon>
        <taxon>Nematoda</taxon>
        <taxon>Enoplea</taxon>
        <taxon>Dorylaimia</taxon>
        <taxon>Mermithida</taxon>
        <taxon>Mermithoidea</taxon>
        <taxon>Mermithidae</taxon>
        <taxon>Romanomermis</taxon>
    </lineage>
</organism>
<feature type="domain" description="3'-5' exonuclease" evidence="2">
    <location>
        <begin position="427"/>
        <end position="611"/>
    </location>
</feature>
<feature type="compositionally biased region" description="Low complexity" evidence="1">
    <location>
        <begin position="671"/>
        <end position="687"/>
    </location>
</feature>
<dbReference type="InterPro" id="IPR036397">
    <property type="entry name" value="RNaseH_sf"/>
</dbReference>
<dbReference type="Proteomes" id="UP000887565">
    <property type="component" value="Unplaced"/>
</dbReference>
<dbReference type="SUPFAM" id="SSF53098">
    <property type="entry name" value="Ribonuclease H-like"/>
    <property type="match status" value="1"/>
</dbReference>
<dbReference type="GO" id="GO:0008408">
    <property type="term" value="F:3'-5' exonuclease activity"/>
    <property type="evidence" value="ECO:0007669"/>
    <property type="project" value="InterPro"/>
</dbReference>
<evidence type="ECO:0000313" key="3">
    <source>
        <dbReference type="Proteomes" id="UP000887565"/>
    </source>
</evidence>
<dbReference type="Gene3D" id="3.30.420.10">
    <property type="entry name" value="Ribonuclease H-like superfamily/Ribonuclease H"/>
    <property type="match status" value="1"/>
</dbReference>
<dbReference type="Pfam" id="PF23713">
    <property type="entry name" value="WHD_Egal"/>
    <property type="match status" value="3"/>
</dbReference>
<dbReference type="AlphaFoldDB" id="A0A915I0Q2"/>
<protein>
    <submittedName>
        <fullName evidence="4">3'-5' exonuclease domain-containing protein</fullName>
    </submittedName>
</protein>